<evidence type="ECO:0000313" key="7">
    <source>
        <dbReference type="Proteomes" id="UP001057520"/>
    </source>
</evidence>
<proteinExistence type="predicted"/>
<name>A0ABY4ZPF2_9CAUL</name>
<dbReference type="PROSITE" id="PS50043">
    <property type="entry name" value="HTH_LUXR_2"/>
    <property type="match status" value="1"/>
</dbReference>
<dbReference type="Pfam" id="PF00196">
    <property type="entry name" value="GerE"/>
    <property type="match status" value="1"/>
</dbReference>
<dbReference type="Pfam" id="PF00072">
    <property type="entry name" value="Response_reg"/>
    <property type="match status" value="1"/>
</dbReference>
<dbReference type="InterPro" id="IPR001789">
    <property type="entry name" value="Sig_transdc_resp-reg_receiver"/>
</dbReference>
<dbReference type="InterPro" id="IPR058245">
    <property type="entry name" value="NreC/VraR/RcsB-like_REC"/>
</dbReference>
<dbReference type="PANTHER" id="PTHR43214">
    <property type="entry name" value="TWO-COMPONENT RESPONSE REGULATOR"/>
    <property type="match status" value="1"/>
</dbReference>
<dbReference type="CDD" id="cd17535">
    <property type="entry name" value="REC_NarL-like"/>
    <property type="match status" value="1"/>
</dbReference>
<organism evidence="6 7">
    <name type="scientific">Caulobacter segnis</name>
    <dbReference type="NCBI Taxonomy" id="88688"/>
    <lineage>
        <taxon>Bacteria</taxon>
        <taxon>Pseudomonadati</taxon>
        <taxon>Pseudomonadota</taxon>
        <taxon>Alphaproteobacteria</taxon>
        <taxon>Caulobacterales</taxon>
        <taxon>Caulobacteraceae</taxon>
        <taxon>Caulobacter</taxon>
    </lineage>
</organism>
<dbReference type="PANTHER" id="PTHR43214:SF43">
    <property type="entry name" value="TWO-COMPONENT RESPONSE REGULATOR"/>
    <property type="match status" value="1"/>
</dbReference>
<dbReference type="SMART" id="SM00448">
    <property type="entry name" value="REC"/>
    <property type="match status" value="1"/>
</dbReference>
<dbReference type="Proteomes" id="UP001057520">
    <property type="component" value="Chromosome"/>
</dbReference>
<dbReference type="SMART" id="SM00421">
    <property type="entry name" value="HTH_LUXR"/>
    <property type="match status" value="1"/>
</dbReference>
<feature type="modified residue" description="4-aspartylphosphate" evidence="3">
    <location>
        <position position="57"/>
    </location>
</feature>
<dbReference type="PRINTS" id="PR00038">
    <property type="entry name" value="HTHLUXR"/>
</dbReference>
<evidence type="ECO:0000256" key="1">
    <source>
        <dbReference type="ARBA" id="ARBA00022553"/>
    </source>
</evidence>
<dbReference type="InterPro" id="IPR011006">
    <property type="entry name" value="CheY-like_superfamily"/>
</dbReference>
<reference evidence="6 7" key="1">
    <citation type="submission" date="2022-04" db="EMBL/GenBank/DDBJ databases">
        <title>Genome sequence of soybean root-associated Caulobacter segnis RL271.</title>
        <authorList>
            <person name="Longley R."/>
            <person name="Bonito G."/>
            <person name="Trigodet F."/>
            <person name="Crosson S."/>
            <person name="Fiebig A."/>
        </authorList>
    </citation>
    <scope>NUCLEOTIDE SEQUENCE [LARGE SCALE GENOMIC DNA]</scope>
    <source>
        <strain evidence="6 7">RL271</strain>
    </source>
</reference>
<dbReference type="CDD" id="cd06170">
    <property type="entry name" value="LuxR_C_like"/>
    <property type="match status" value="1"/>
</dbReference>
<dbReference type="PROSITE" id="PS00622">
    <property type="entry name" value="HTH_LUXR_1"/>
    <property type="match status" value="1"/>
</dbReference>
<accession>A0ABY4ZPF2</accession>
<keyword evidence="2" id="KW-0238">DNA-binding</keyword>
<dbReference type="InterPro" id="IPR039420">
    <property type="entry name" value="WalR-like"/>
</dbReference>
<dbReference type="EMBL" id="CP096040">
    <property type="protein sequence ID" value="USQ93897.1"/>
    <property type="molecule type" value="Genomic_DNA"/>
</dbReference>
<feature type="domain" description="HTH luxR-type" evidence="4">
    <location>
        <begin position="138"/>
        <end position="203"/>
    </location>
</feature>
<keyword evidence="1 3" id="KW-0597">Phosphoprotein</keyword>
<evidence type="ECO:0000259" key="5">
    <source>
        <dbReference type="PROSITE" id="PS50110"/>
    </source>
</evidence>
<dbReference type="SUPFAM" id="SSF52172">
    <property type="entry name" value="CheY-like"/>
    <property type="match status" value="1"/>
</dbReference>
<gene>
    <name evidence="6" type="ORF">MZV50_14870</name>
</gene>
<feature type="domain" description="Response regulatory" evidence="5">
    <location>
        <begin position="6"/>
        <end position="122"/>
    </location>
</feature>
<evidence type="ECO:0000256" key="3">
    <source>
        <dbReference type="PROSITE-ProRule" id="PRU00169"/>
    </source>
</evidence>
<dbReference type="InterPro" id="IPR016032">
    <property type="entry name" value="Sig_transdc_resp-reg_C-effctor"/>
</dbReference>
<dbReference type="SUPFAM" id="SSF46894">
    <property type="entry name" value="C-terminal effector domain of the bipartite response regulators"/>
    <property type="match status" value="1"/>
</dbReference>
<keyword evidence="7" id="KW-1185">Reference proteome</keyword>
<dbReference type="Gene3D" id="3.40.50.2300">
    <property type="match status" value="1"/>
</dbReference>
<sequence length="207" mass="22300">MSDSISVLIVDDHPLLREGVAAVLDAEADITVVGEAKDGAEAVEAFARLSPDVVLMDLQMPGMDGVDAIGEIRSAAPEARIIVLTTYAGDVRALRALKAGASGYLLKSSLRRELIDTIRAVHGGRRYLNPQVAHDIALNAIGEPLTDREIDVLKSVSMGRANKEIARLLSLSEDTVKSHMRSIFTKLDVTDRTQAVTVAHRRGIILL</sequence>
<evidence type="ECO:0000256" key="2">
    <source>
        <dbReference type="ARBA" id="ARBA00023125"/>
    </source>
</evidence>
<evidence type="ECO:0000259" key="4">
    <source>
        <dbReference type="PROSITE" id="PS50043"/>
    </source>
</evidence>
<dbReference type="InterPro" id="IPR000792">
    <property type="entry name" value="Tscrpt_reg_LuxR_C"/>
</dbReference>
<evidence type="ECO:0000313" key="6">
    <source>
        <dbReference type="EMBL" id="USQ93897.1"/>
    </source>
</evidence>
<protein>
    <submittedName>
        <fullName evidence="6">Response regulator transcription factor</fullName>
    </submittedName>
</protein>
<dbReference type="PROSITE" id="PS50110">
    <property type="entry name" value="RESPONSE_REGULATORY"/>
    <property type="match status" value="1"/>
</dbReference>